<dbReference type="InterPro" id="IPR029787">
    <property type="entry name" value="Nucleotide_cyclase"/>
</dbReference>
<proteinExistence type="predicted"/>
<dbReference type="OrthoDB" id="9772100at2"/>
<dbReference type="AlphaFoldDB" id="A0A1T4U1M4"/>
<accession>A0A1T4U1M4</accession>
<evidence type="ECO:0000259" key="4">
    <source>
        <dbReference type="PROSITE" id="PS50887"/>
    </source>
</evidence>
<dbReference type="CDD" id="cd01949">
    <property type="entry name" value="GGDEF"/>
    <property type="match status" value="1"/>
</dbReference>
<dbReference type="RefSeq" id="WP_078751085.1">
    <property type="nucleotide sequence ID" value="NZ_FUXU01000004.1"/>
</dbReference>
<dbReference type="InterPro" id="IPR050469">
    <property type="entry name" value="Diguanylate_Cyclase"/>
</dbReference>
<dbReference type="Gene3D" id="3.30.70.270">
    <property type="match status" value="1"/>
</dbReference>
<dbReference type="Pfam" id="PF00497">
    <property type="entry name" value="SBP_bac_3"/>
    <property type="match status" value="1"/>
</dbReference>
<name>A0A1T4U1M4_9GAMM</name>
<organism evidence="5 6">
    <name type="scientific">Enterovibrio nigricans DSM 22720</name>
    <dbReference type="NCBI Taxonomy" id="1121868"/>
    <lineage>
        <taxon>Bacteria</taxon>
        <taxon>Pseudomonadati</taxon>
        <taxon>Pseudomonadota</taxon>
        <taxon>Gammaproteobacteria</taxon>
        <taxon>Vibrionales</taxon>
        <taxon>Vibrionaceae</taxon>
        <taxon>Enterovibrio</taxon>
    </lineage>
</organism>
<dbReference type="GO" id="GO:0052621">
    <property type="term" value="F:diguanylate cyclase activity"/>
    <property type="evidence" value="ECO:0007669"/>
    <property type="project" value="UniProtKB-EC"/>
</dbReference>
<evidence type="ECO:0000256" key="2">
    <source>
        <dbReference type="ARBA" id="ARBA00034247"/>
    </source>
</evidence>
<evidence type="ECO:0000256" key="3">
    <source>
        <dbReference type="SAM" id="SignalP"/>
    </source>
</evidence>
<reference evidence="6" key="1">
    <citation type="submission" date="2017-02" db="EMBL/GenBank/DDBJ databases">
        <authorList>
            <person name="Varghese N."/>
            <person name="Submissions S."/>
        </authorList>
    </citation>
    <scope>NUCLEOTIDE SEQUENCE [LARGE SCALE GENOMIC DNA]</scope>
    <source>
        <strain evidence="6">DSM 22720</strain>
    </source>
</reference>
<keyword evidence="3" id="KW-0732">Signal</keyword>
<protein>
    <recommendedName>
        <fullName evidence="1">diguanylate cyclase</fullName>
        <ecNumber evidence="1">2.7.7.65</ecNumber>
    </recommendedName>
</protein>
<feature type="signal peptide" evidence="3">
    <location>
        <begin position="1"/>
        <end position="25"/>
    </location>
</feature>
<dbReference type="Gene3D" id="3.40.190.10">
    <property type="entry name" value="Periplasmic binding protein-like II"/>
    <property type="match status" value="2"/>
</dbReference>
<dbReference type="Proteomes" id="UP000190162">
    <property type="component" value="Unassembled WGS sequence"/>
</dbReference>
<dbReference type="InterPro" id="IPR000160">
    <property type="entry name" value="GGDEF_dom"/>
</dbReference>
<dbReference type="EC" id="2.7.7.65" evidence="1"/>
<sequence>MPSTRQFTAISLTLLSFIFPFSSMAEEKPLIVTGSSTWQPFSFINKEGDADGIMVDYWQLYAKANNLDVQFNLLPWSESLTYVANTDNVVHGGLGYTGTRAETLAFSRELPLKRYNVSLFVQKDLPFDDLNLLDSAVVGTVKESTKHAFLMSRIPEENIKLFPTFGSLNDAAYKGDVDIFIDDFSTALYDMRHTGNAGQFTARRKLYSFPLHFAVNKGSQNSLADIEQGLDKIAPDDIQAIYDKWLPQNKLHSALPWLNKHAQLSILIGSMLIMVLGLLSYRKLLRSRTEELKSAVEALKSSEERLECVVQSDTLTGAKTRHQFYTLMADKRFSPSPYVVAVLDIDSLKQINESFGQDVGDMALRHLTKLIRLQFSDSTVIARLGGGEFAVLFDLTESTQAMKRIRQLKKVLQLSHLHIDQQIIPVTFSEGIACYPYDGEDGETLVTIATTRMRANKPYSTVNNTDNDANVTERRWA</sequence>
<dbReference type="SUPFAM" id="SSF53850">
    <property type="entry name" value="Periplasmic binding protein-like II"/>
    <property type="match status" value="1"/>
</dbReference>
<dbReference type="PROSITE" id="PS50887">
    <property type="entry name" value="GGDEF"/>
    <property type="match status" value="1"/>
</dbReference>
<dbReference type="PANTHER" id="PTHR45138">
    <property type="entry name" value="REGULATORY COMPONENTS OF SENSORY TRANSDUCTION SYSTEM"/>
    <property type="match status" value="1"/>
</dbReference>
<dbReference type="Pfam" id="PF00990">
    <property type="entry name" value="GGDEF"/>
    <property type="match status" value="1"/>
</dbReference>
<comment type="catalytic activity">
    <reaction evidence="2">
        <text>2 GTP = 3',3'-c-di-GMP + 2 diphosphate</text>
        <dbReference type="Rhea" id="RHEA:24898"/>
        <dbReference type="ChEBI" id="CHEBI:33019"/>
        <dbReference type="ChEBI" id="CHEBI:37565"/>
        <dbReference type="ChEBI" id="CHEBI:58805"/>
        <dbReference type="EC" id="2.7.7.65"/>
    </reaction>
</comment>
<evidence type="ECO:0000313" key="6">
    <source>
        <dbReference type="Proteomes" id="UP000190162"/>
    </source>
</evidence>
<dbReference type="SMART" id="SM00062">
    <property type="entry name" value="PBPb"/>
    <property type="match status" value="1"/>
</dbReference>
<dbReference type="EMBL" id="FUXU01000004">
    <property type="protein sequence ID" value="SKA46645.1"/>
    <property type="molecule type" value="Genomic_DNA"/>
</dbReference>
<gene>
    <name evidence="5" type="ORF">SAMN02745132_00575</name>
</gene>
<dbReference type="SUPFAM" id="SSF55073">
    <property type="entry name" value="Nucleotide cyclase"/>
    <property type="match status" value="1"/>
</dbReference>
<keyword evidence="6" id="KW-1185">Reference proteome</keyword>
<evidence type="ECO:0000313" key="5">
    <source>
        <dbReference type="EMBL" id="SKA46645.1"/>
    </source>
</evidence>
<dbReference type="InterPro" id="IPR043128">
    <property type="entry name" value="Rev_trsase/Diguanyl_cyclase"/>
</dbReference>
<dbReference type="SMART" id="SM00267">
    <property type="entry name" value="GGDEF"/>
    <property type="match status" value="1"/>
</dbReference>
<evidence type="ECO:0000256" key="1">
    <source>
        <dbReference type="ARBA" id="ARBA00012528"/>
    </source>
</evidence>
<dbReference type="NCBIfam" id="TIGR00254">
    <property type="entry name" value="GGDEF"/>
    <property type="match status" value="1"/>
</dbReference>
<dbReference type="PANTHER" id="PTHR45138:SF9">
    <property type="entry name" value="DIGUANYLATE CYCLASE DGCM-RELATED"/>
    <property type="match status" value="1"/>
</dbReference>
<dbReference type="InterPro" id="IPR001638">
    <property type="entry name" value="Solute-binding_3/MltF_N"/>
</dbReference>
<feature type="chain" id="PRO_5012978882" description="diguanylate cyclase" evidence="3">
    <location>
        <begin position="26"/>
        <end position="477"/>
    </location>
</feature>
<feature type="domain" description="GGDEF" evidence="4">
    <location>
        <begin position="336"/>
        <end position="474"/>
    </location>
</feature>